<dbReference type="GO" id="GO:0005829">
    <property type="term" value="C:cytosol"/>
    <property type="evidence" value="ECO:0007669"/>
    <property type="project" value="TreeGrafter"/>
</dbReference>
<reference evidence="3" key="1">
    <citation type="journal article" date="2023" name="Int. J. Syst. Evol. Microbiol.">
        <title>Mesoterricola silvestris gen. nov., sp. nov., Mesoterricola sediminis sp. nov., Geothrix oryzae sp. nov., Geothrix edaphica sp. nov., Geothrix rubra sp. nov., and Geothrix limicola sp. nov., six novel members of Acidobacteriota isolated from soils.</title>
        <authorList>
            <person name="Itoh H."/>
            <person name="Sugisawa Y."/>
            <person name="Mise K."/>
            <person name="Xu Z."/>
            <person name="Kuniyasu M."/>
            <person name="Ushijima N."/>
            <person name="Kawano K."/>
            <person name="Kobayashi E."/>
            <person name="Shiratori Y."/>
            <person name="Masuda Y."/>
            <person name="Senoo K."/>
        </authorList>
    </citation>
    <scope>NUCLEOTIDE SEQUENCE [LARGE SCALE GENOMIC DNA]</scope>
    <source>
        <strain evidence="3">W79</strain>
    </source>
</reference>
<dbReference type="KEGG" id="msil:METEAL_24890"/>
<dbReference type="Pfam" id="PF07969">
    <property type="entry name" value="Amidohydro_3"/>
    <property type="match status" value="2"/>
</dbReference>
<evidence type="ECO:0000313" key="2">
    <source>
        <dbReference type="EMBL" id="BDU73315.1"/>
    </source>
</evidence>
<organism evidence="2 3">
    <name type="scientific">Mesoterricola silvestris</name>
    <dbReference type="NCBI Taxonomy" id="2927979"/>
    <lineage>
        <taxon>Bacteria</taxon>
        <taxon>Pseudomonadati</taxon>
        <taxon>Acidobacteriota</taxon>
        <taxon>Holophagae</taxon>
        <taxon>Holophagales</taxon>
        <taxon>Holophagaceae</taxon>
        <taxon>Mesoterricola</taxon>
    </lineage>
</organism>
<dbReference type="Proteomes" id="UP001238179">
    <property type="component" value="Chromosome"/>
</dbReference>
<dbReference type="AlphaFoldDB" id="A0AA48GPH8"/>
<feature type="domain" description="Amidohydrolase 3" evidence="1">
    <location>
        <begin position="372"/>
        <end position="473"/>
    </location>
</feature>
<dbReference type="SUPFAM" id="SSF51556">
    <property type="entry name" value="Metallo-dependent hydrolases"/>
    <property type="match status" value="1"/>
</dbReference>
<keyword evidence="3" id="KW-1185">Reference proteome</keyword>
<accession>A0AA48GPH8</accession>
<protein>
    <submittedName>
        <fullName evidence="2">D-aminoacylase</fullName>
    </submittedName>
</protein>
<dbReference type="InterPro" id="IPR050378">
    <property type="entry name" value="Metallo-dep_Hydrolases_sf"/>
</dbReference>
<dbReference type="Gene3D" id="2.30.40.10">
    <property type="entry name" value="Urease, subunit C, domain 1"/>
    <property type="match status" value="1"/>
</dbReference>
<name>A0AA48GPH8_9BACT</name>
<dbReference type="GO" id="GO:0016811">
    <property type="term" value="F:hydrolase activity, acting on carbon-nitrogen (but not peptide) bonds, in linear amides"/>
    <property type="evidence" value="ECO:0007669"/>
    <property type="project" value="InterPro"/>
</dbReference>
<evidence type="ECO:0000259" key="1">
    <source>
        <dbReference type="Pfam" id="PF07969"/>
    </source>
</evidence>
<dbReference type="Gene3D" id="3.20.20.140">
    <property type="entry name" value="Metal-dependent hydrolases"/>
    <property type="match status" value="1"/>
</dbReference>
<dbReference type="PANTHER" id="PTHR11647">
    <property type="entry name" value="HYDRANTOINASE/DIHYDROPYRIMIDINASE FAMILY MEMBER"/>
    <property type="match status" value="1"/>
</dbReference>
<sequence>MIRILRYPGNVMDDPQPVFDTLIRNALVVDGTGSPGFWGDVGLLDGRIHAVGDLGPARAAAVLEADGNVLAPGFIDTHTHDDRAVFRRETILPKLSQGVTTVVVGNCGISLAPLAPREDPPAPLDLLGAAGDFAFPTFAAYARALQDAPLSTNVAALVGHGTLRVRHMEDRSGPADPHQLKAMVRDVEEAMDAGARGLSTGLAYPPNIGADTAEVVALARAAAERGGRLAMHVRDEFDGVAGATREAFRCARESGAFLVLSHQKVAGRANRGRSAELLRLYGEEGEGVPFAIDAYPYTAGSTVLDPAFASQSTKVLVAWSRPHPKAAGHTLAQIAKGWGCPEAQALERLKPGGAVYFHMEEADVERFLAFDRCMVGSDGLPHDIHPHPRLWGTFARYLHVYVAQRRLLPLEEAVRRMTSLPAGVFGLEARGRVRPGCHADLVLFDPARIRDRATYEDPAQPAEGILEVFVNGVPREAGAAGRYL</sequence>
<dbReference type="CDD" id="cd01297">
    <property type="entry name" value="D-aminoacylase"/>
    <property type="match status" value="1"/>
</dbReference>
<proteinExistence type="predicted"/>
<dbReference type="InterPro" id="IPR023100">
    <property type="entry name" value="D-aminoacylase_insert_dom_sf"/>
</dbReference>
<dbReference type="PANTHER" id="PTHR11647:SF1">
    <property type="entry name" value="COLLAPSIN RESPONSE MEDIATOR PROTEIN"/>
    <property type="match status" value="1"/>
</dbReference>
<dbReference type="Gene3D" id="3.30.1490.130">
    <property type="entry name" value="D-aminoacylase. Domain 3"/>
    <property type="match status" value="1"/>
</dbReference>
<gene>
    <name evidence="2" type="ORF">METEAL_24890</name>
</gene>
<feature type="domain" description="Amidohydrolase 3" evidence="1">
    <location>
        <begin position="62"/>
        <end position="251"/>
    </location>
</feature>
<evidence type="ECO:0000313" key="3">
    <source>
        <dbReference type="Proteomes" id="UP001238179"/>
    </source>
</evidence>
<dbReference type="InterPro" id="IPR011059">
    <property type="entry name" value="Metal-dep_hydrolase_composite"/>
</dbReference>
<dbReference type="SUPFAM" id="SSF51338">
    <property type="entry name" value="Composite domain of metallo-dependent hydrolases"/>
    <property type="match status" value="1"/>
</dbReference>
<dbReference type="InterPro" id="IPR013108">
    <property type="entry name" value="Amidohydro_3"/>
</dbReference>
<dbReference type="GO" id="GO:0016812">
    <property type="term" value="F:hydrolase activity, acting on carbon-nitrogen (but not peptide) bonds, in cyclic amides"/>
    <property type="evidence" value="ECO:0007669"/>
    <property type="project" value="TreeGrafter"/>
</dbReference>
<dbReference type="InterPro" id="IPR032466">
    <property type="entry name" value="Metal_Hydrolase"/>
</dbReference>
<dbReference type="EMBL" id="AP027080">
    <property type="protein sequence ID" value="BDU73315.1"/>
    <property type="molecule type" value="Genomic_DNA"/>
</dbReference>